<comment type="subcellular location">
    <subcellularLocation>
        <location evidence="1">Cell membrane</location>
        <topology evidence="1">Multi-pass membrane protein</topology>
    </subcellularLocation>
</comment>
<dbReference type="Gene3D" id="6.10.250.2080">
    <property type="match status" value="1"/>
</dbReference>
<feature type="compositionally biased region" description="Basic and acidic residues" evidence="14">
    <location>
        <begin position="1"/>
        <end position="22"/>
    </location>
</feature>
<accession>A0ABX2IET7</accession>
<keyword evidence="9 13" id="KW-1133">Transmembrane helix</keyword>
<comment type="caution">
    <text evidence="15">The sequence shown here is derived from an EMBL/GenBank/DDBJ whole genome shotgun (WGS) entry which is preliminary data.</text>
</comment>
<evidence type="ECO:0000256" key="14">
    <source>
        <dbReference type="SAM" id="MobiDB-lite"/>
    </source>
</evidence>
<protein>
    <recommendedName>
        <fullName evidence="3 13">Flagellar biosynthetic protein FlhB</fullName>
    </recommendedName>
</protein>
<sequence length="389" mass="42543">MAEGSDLEKTEPASGRRIEQARADGQVPQSRELASFLTMISAVLTLLVVSRWMVAHASALMRGGLSFGREQSFNSEYMYEQLLRLSIDALTALLPFFVVMLVAAVAAPVMMGGLIFSFKAFQLDLNRLDPMNGLSRMVSMHGVAELVKGLLKSGLIGSIGGWVLWSQRGEIVALMSMPLESGMSMFGDMLLMSLLWVVASLALVAALDVPFQLWRYYDGLKMTKEELKQEYKEMEGDPQLKARIRARQRDMARRRMMAAVPKADVVVTNPTHYAVALKYEAGAMGAPTVVAKGADLVAQAIRELAQEHKVPLLEAPPLARALFRHSEVGDQVPAALYTAVAEVMAYVYQLNHFLAQGGLPPERPHDLDVPPELDPGATTAPEAAGANRY</sequence>
<evidence type="ECO:0000256" key="3">
    <source>
        <dbReference type="ARBA" id="ARBA00021622"/>
    </source>
</evidence>
<keyword evidence="11 13" id="KW-1006">Bacterial flagellum protein export</keyword>
<name>A0ABX2IET7_9RHOO</name>
<proteinExistence type="inferred from homology"/>
<dbReference type="Proteomes" id="UP000778523">
    <property type="component" value="Unassembled WGS sequence"/>
</dbReference>
<keyword evidence="6 13" id="KW-0812">Transmembrane</keyword>
<keyword evidence="5 13" id="KW-1003">Cell membrane</keyword>
<evidence type="ECO:0000256" key="5">
    <source>
        <dbReference type="ARBA" id="ARBA00022475"/>
    </source>
</evidence>
<keyword evidence="10 13" id="KW-0472">Membrane</keyword>
<comment type="function">
    <text evidence="12 13">Required for formation of the rod structure in the basal body of the flagellar apparatus. Together with FliI and FliH, may constitute the export apparatus of flagellin.</text>
</comment>
<dbReference type="NCBIfam" id="TIGR00328">
    <property type="entry name" value="flhB"/>
    <property type="match status" value="1"/>
</dbReference>
<dbReference type="InterPro" id="IPR006136">
    <property type="entry name" value="FlhB"/>
</dbReference>
<dbReference type="EMBL" id="JABCSC020000002">
    <property type="protein sequence ID" value="NSL55113.1"/>
    <property type="molecule type" value="Genomic_DNA"/>
</dbReference>
<evidence type="ECO:0000256" key="7">
    <source>
        <dbReference type="ARBA" id="ARBA00022795"/>
    </source>
</evidence>
<evidence type="ECO:0000256" key="10">
    <source>
        <dbReference type="ARBA" id="ARBA00023136"/>
    </source>
</evidence>
<keyword evidence="15" id="KW-0282">Flagellum</keyword>
<evidence type="ECO:0000256" key="8">
    <source>
        <dbReference type="ARBA" id="ARBA00022927"/>
    </source>
</evidence>
<dbReference type="RefSeq" id="WP_170021579.1">
    <property type="nucleotide sequence ID" value="NZ_JABCSC020000002.1"/>
</dbReference>
<evidence type="ECO:0000256" key="2">
    <source>
        <dbReference type="ARBA" id="ARBA00010690"/>
    </source>
</evidence>
<feature type="compositionally biased region" description="Low complexity" evidence="14">
    <location>
        <begin position="375"/>
        <end position="389"/>
    </location>
</feature>
<evidence type="ECO:0000256" key="11">
    <source>
        <dbReference type="ARBA" id="ARBA00023225"/>
    </source>
</evidence>
<feature type="transmembrane region" description="Helical" evidence="13">
    <location>
        <begin position="185"/>
        <end position="207"/>
    </location>
</feature>
<feature type="region of interest" description="Disordered" evidence="14">
    <location>
        <begin position="1"/>
        <end position="25"/>
    </location>
</feature>
<keyword evidence="4 13" id="KW-0813">Transport</keyword>
<evidence type="ECO:0000256" key="13">
    <source>
        <dbReference type="RuleBase" id="RU364091"/>
    </source>
</evidence>
<dbReference type="Pfam" id="PF01312">
    <property type="entry name" value="Bac_export_2"/>
    <property type="match status" value="1"/>
</dbReference>
<evidence type="ECO:0000256" key="6">
    <source>
        <dbReference type="ARBA" id="ARBA00022692"/>
    </source>
</evidence>
<evidence type="ECO:0000256" key="1">
    <source>
        <dbReference type="ARBA" id="ARBA00004651"/>
    </source>
</evidence>
<dbReference type="PRINTS" id="PR00950">
    <property type="entry name" value="TYPE3IMSPROT"/>
</dbReference>
<reference evidence="15 16" key="1">
    <citation type="submission" date="2020-06" db="EMBL/GenBank/DDBJ databases">
        <title>Draft genome of Uliginosibacterium sp. IMCC34675.</title>
        <authorList>
            <person name="Song J."/>
        </authorList>
    </citation>
    <scope>NUCLEOTIDE SEQUENCE [LARGE SCALE GENOMIC DNA]</scope>
    <source>
        <strain evidence="15 16">IMCC34675</strain>
    </source>
</reference>
<evidence type="ECO:0000256" key="12">
    <source>
        <dbReference type="ARBA" id="ARBA00025078"/>
    </source>
</evidence>
<feature type="region of interest" description="Disordered" evidence="14">
    <location>
        <begin position="359"/>
        <end position="389"/>
    </location>
</feature>
<keyword evidence="7 13" id="KW-1005">Bacterial flagellum biogenesis</keyword>
<keyword evidence="15" id="KW-0969">Cilium</keyword>
<evidence type="ECO:0000313" key="16">
    <source>
        <dbReference type="Proteomes" id="UP000778523"/>
    </source>
</evidence>
<feature type="transmembrane region" description="Helical" evidence="13">
    <location>
        <begin position="33"/>
        <end position="54"/>
    </location>
</feature>
<evidence type="ECO:0000256" key="9">
    <source>
        <dbReference type="ARBA" id="ARBA00022989"/>
    </source>
</evidence>
<dbReference type="InterPro" id="IPR006135">
    <property type="entry name" value="T3SS_substrate_exporter"/>
</dbReference>
<keyword evidence="8 13" id="KW-0653">Protein transport</keyword>
<evidence type="ECO:0000256" key="4">
    <source>
        <dbReference type="ARBA" id="ARBA00022448"/>
    </source>
</evidence>
<dbReference type="PANTHER" id="PTHR30531:SF12">
    <property type="entry name" value="FLAGELLAR BIOSYNTHETIC PROTEIN FLHB"/>
    <property type="match status" value="1"/>
</dbReference>
<feature type="transmembrane region" description="Helical" evidence="13">
    <location>
        <begin position="92"/>
        <end position="121"/>
    </location>
</feature>
<gene>
    <name evidence="13 15" type="primary">flhB</name>
    <name evidence="15" type="ORF">HJ583_008775</name>
</gene>
<dbReference type="PANTHER" id="PTHR30531">
    <property type="entry name" value="FLAGELLAR BIOSYNTHETIC PROTEIN FLHB"/>
    <property type="match status" value="1"/>
</dbReference>
<comment type="similarity">
    <text evidence="2 13">Belongs to the type III secretion exporter family.</text>
</comment>
<feature type="transmembrane region" description="Helical" evidence="13">
    <location>
        <begin position="142"/>
        <end position="165"/>
    </location>
</feature>
<organism evidence="15 16">
    <name type="scientific">Uliginosibacterium aquaticum</name>
    <dbReference type="NCBI Taxonomy" id="2731212"/>
    <lineage>
        <taxon>Bacteria</taxon>
        <taxon>Pseudomonadati</taxon>
        <taxon>Pseudomonadota</taxon>
        <taxon>Betaproteobacteria</taxon>
        <taxon>Rhodocyclales</taxon>
        <taxon>Zoogloeaceae</taxon>
        <taxon>Uliginosibacterium</taxon>
    </lineage>
</organism>
<evidence type="ECO:0000313" key="15">
    <source>
        <dbReference type="EMBL" id="NSL55113.1"/>
    </source>
</evidence>
<dbReference type="InterPro" id="IPR029025">
    <property type="entry name" value="T3SS_substrate_exporter_C"/>
</dbReference>
<keyword evidence="16" id="KW-1185">Reference proteome</keyword>
<dbReference type="SUPFAM" id="SSF160544">
    <property type="entry name" value="EscU C-terminal domain-like"/>
    <property type="match status" value="1"/>
</dbReference>
<keyword evidence="15" id="KW-0966">Cell projection</keyword>
<dbReference type="Gene3D" id="3.40.1690.10">
    <property type="entry name" value="secretion proteins EscU"/>
    <property type="match status" value="1"/>
</dbReference>